<dbReference type="InterPro" id="IPR027417">
    <property type="entry name" value="P-loop_NTPase"/>
</dbReference>
<dbReference type="Proteomes" id="UP000503144">
    <property type="component" value="Chromosome"/>
</dbReference>
<organism evidence="1 2">
    <name type="scientific">Chitinophaga oryzae</name>
    <dbReference type="NCBI Taxonomy" id="2725414"/>
    <lineage>
        <taxon>Bacteria</taxon>
        <taxon>Pseudomonadati</taxon>
        <taxon>Bacteroidota</taxon>
        <taxon>Chitinophagia</taxon>
        <taxon>Chitinophagales</taxon>
        <taxon>Chitinophagaceae</taxon>
        <taxon>Chitinophaga</taxon>
    </lineage>
</organism>
<gene>
    <name evidence="1" type="ORF">HF324_18490</name>
</gene>
<evidence type="ECO:0000313" key="2">
    <source>
        <dbReference type="Proteomes" id="UP000503144"/>
    </source>
</evidence>
<protein>
    <recommendedName>
        <fullName evidence="3">Phage terminase large subunit</fullName>
    </recommendedName>
</protein>
<reference evidence="1 2" key="2">
    <citation type="submission" date="2020-09" db="EMBL/GenBank/DDBJ databases">
        <authorList>
            <person name="Kittiwongwattana C."/>
        </authorList>
    </citation>
    <scope>NUCLEOTIDE SEQUENCE [LARGE SCALE GENOMIC DNA]</scope>
    <source>
        <strain evidence="1 2">1303</strain>
    </source>
</reference>
<reference evidence="2" key="1">
    <citation type="submission" date="2020-04" db="EMBL/GenBank/DDBJ databases">
        <authorList>
            <person name="Kittiwongwattana C."/>
        </authorList>
    </citation>
    <scope>NUCLEOTIDE SEQUENCE [LARGE SCALE GENOMIC DNA]</scope>
    <source>
        <strain evidence="2">1303</strain>
    </source>
</reference>
<keyword evidence="2" id="KW-1185">Reference proteome</keyword>
<evidence type="ECO:0008006" key="3">
    <source>
        <dbReference type="Google" id="ProtNLM"/>
    </source>
</evidence>
<accession>A0ABX6LIZ1</accession>
<dbReference type="RefSeq" id="WP_168861336.1">
    <property type="nucleotide sequence ID" value="NZ_CP051204.2"/>
</dbReference>
<proteinExistence type="predicted"/>
<evidence type="ECO:0000313" key="1">
    <source>
        <dbReference type="EMBL" id="QJB39738.1"/>
    </source>
</evidence>
<sequence>MEHSKKLPRLDPMEALGELCRRSFYRFFLEFWGTIEAVPLVDNWHIRYICDQLQEVTESWERGESQPDVLINVPPGSSKSTMVTQLFPAWLWVRSPSIRVISSSYAADLSTSHAVKSRDCLKSEKFQACFPELIEFKDDQDGKTHYKNTKKGERFVTSTGGRVTGMHADFIIVDDPINPEAAVSEKELKRATRFVSRTLSTRKTDKKRTVTIMVMQRLHEADPAGEWIRKKKLRWICLPAELSNDVHPVELKSFYVEGLLDVKRLGREAVEKMKVDLGSYGYAGQGQQRPAPEGGGIWKKWFIPIPDNAFPSPDQLEDYGTDWDTAYTKDQENDASAYCTSGIVRLSDGFRMYIDKLGFDKLEFPDLIRFIKLRPGPHYIEAKASGKSSQQTLVSSGIPAIEVQVTGGDKIARTKMATPYPEAGLVFIRESLLEMLYNDPEQGILAFPNGLYDDLNDAIVQAIHRHSQPQKEWE</sequence>
<name>A0ABX6LIZ1_9BACT</name>
<dbReference type="EMBL" id="CP051204">
    <property type="protein sequence ID" value="QJB39738.1"/>
    <property type="molecule type" value="Genomic_DNA"/>
</dbReference>
<dbReference type="Gene3D" id="3.40.50.300">
    <property type="entry name" value="P-loop containing nucleotide triphosphate hydrolases"/>
    <property type="match status" value="1"/>
</dbReference>